<reference evidence="2 3" key="1">
    <citation type="submission" date="2020-08" db="EMBL/GenBank/DDBJ databases">
        <title>Amycolatopsis sp. nov. DR6-1 isolated from Dendrobium heterocarpum.</title>
        <authorList>
            <person name="Tedsree N."/>
            <person name="Kuncharoen N."/>
            <person name="Likhitwitayawuid K."/>
            <person name="Tanasupawat S."/>
        </authorList>
    </citation>
    <scope>NUCLEOTIDE SEQUENCE [LARGE SCALE GENOMIC DNA]</scope>
    <source>
        <strain evidence="2 3">DR6-1</strain>
    </source>
</reference>
<evidence type="ECO:0000256" key="1">
    <source>
        <dbReference type="SAM" id="MobiDB-lite"/>
    </source>
</evidence>
<name>A0A7W3VVI7_9PSEU</name>
<evidence type="ECO:0000313" key="3">
    <source>
        <dbReference type="Proteomes" id="UP000526734"/>
    </source>
</evidence>
<dbReference type="Proteomes" id="UP000526734">
    <property type="component" value="Unassembled WGS sequence"/>
</dbReference>
<keyword evidence="3" id="KW-1185">Reference proteome</keyword>
<comment type="caution">
    <text evidence="2">The sequence shown here is derived from an EMBL/GenBank/DDBJ whole genome shotgun (WGS) entry which is preliminary data.</text>
</comment>
<gene>
    <name evidence="2" type="ORF">H4281_12800</name>
</gene>
<dbReference type="RefSeq" id="WP_182891104.1">
    <property type="nucleotide sequence ID" value="NZ_JACGZW010000004.1"/>
</dbReference>
<dbReference type="EMBL" id="JACGZW010000004">
    <property type="protein sequence ID" value="MBB1154014.1"/>
    <property type="molecule type" value="Genomic_DNA"/>
</dbReference>
<accession>A0A7W3VVI7</accession>
<feature type="region of interest" description="Disordered" evidence="1">
    <location>
        <begin position="1"/>
        <end position="28"/>
    </location>
</feature>
<sequence>MDETPETVAPETTEQKPEPVEPGPDASVDAWVHYINQKYPRHGVTAPGSHMGRR</sequence>
<protein>
    <submittedName>
        <fullName evidence="2">Uncharacterized protein</fullName>
    </submittedName>
</protein>
<organism evidence="2 3">
    <name type="scientific">Amycolatopsis dendrobii</name>
    <dbReference type="NCBI Taxonomy" id="2760662"/>
    <lineage>
        <taxon>Bacteria</taxon>
        <taxon>Bacillati</taxon>
        <taxon>Actinomycetota</taxon>
        <taxon>Actinomycetes</taxon>
        <taxon>Pseudonocardiales</taxon>
        <taxon>Pseudonocardiaceae</taxon>
        <taxon>Amycolatopsis</taxon>
    </lineage>
</organism>
<evidence type="ECO:0000313" key="2">
    <source>
        <dbReference type="EMBL" id="MBB1154014.1"/>
    </source>
</evidence>
<proteinExistence type="predicted"/>
<dbReference type="AlphaFoldDB" id="A0A7W3VVI7"/>
<feature type="compositionally biased region" description="Low complexity" evidence="1">
    <location>
        <begin position="1"/>
        <end position="12"/>
    </location>
</feature>